<dbReference type="Pfam" id="PF01566">
    <property type="entry name" value="Nramp"/>
    <property type="match status" value="2"/>
</dbReference>
<evidence type="ECO:0000256" key="6">
    <source>
        <dbReference type="SAM" id="Phobius"/>
    </source>
</evidence>
<feature type="transmembrane region" description="Helical" evidence="6">
    <location>
        <begin position="101"/>
        <end position="130"/>
    </location>
</feature>
<feature type="transmembrane region" description="Helical" evidence="6">
    <location>
        <begin position="627"/>
        <end position="652"/>
    </location>
</feature>
<feature type="transmembrane region" description="Helical" evidence="6">
    <location>
        <begin position="151"/>
        <end position="177"/>
    </location>
</feature>
<dbReference type="PANTHER" id="PTHR11706">
    <property type="entry name" value="SOLUTE CARRIER PROTEIN FAMILY 11 MEMBER"/>
    <property type="match status" value="1"/>
</dbReference>
<dbReference type="PANTHER" id="PTHR11706:SF101">
    <property type="entry name" value="MANGANESE TRANSPORTER SMF1"/>
    <property type="match status" value="1"/>
</dbReference>
<evidence type="ECO:0000256" key="1">
    <source>
        <dbReference type="ARBA" id="ARBA00004141"/>
    </source>
</evidence>
<feature type="transmembrane region" description="Helical" evidence="6">
    <location>
        <begin position="406"/>
        <end position="428"/>
    </location>
</feature>
<feature type="compositionally biased region" description="Basic and acidic residues" evidence="5">
    <location>
        <begin position="1"/>
        <end position="14"/>
    </location>
</feature>
<keyword evidence="8" id="KW-1185">Reference proteome</keyword>
<feature type="transmembrane region" description="Helical" evidence="6">
    <location>
        <begin position="183"/>
        <end position="200"/>
    </location>
</feature>
<dbReference type="Proteomes" id="UP001437256">
    <property type="component" value="Unassembled WGS sequence"/>
</dbReference>
<keyword evidence="4 6" id="KW-0472">Membrane</keyword>
<dbReference type="NCBIfam" id="TIGR01197">
    <property type="entry name" value="nramp"/>
    <property type="match status" value="1"/>
</dbReference>
<name>A0ABR3AC40_9AGAR</name>
<feature type="region of interest" description="Disordered" evidence="5">
    <location>
        <begin position="1"/>
        <end position="43"/>
    </location>
</feature>
<keyword evidence="3 6" id="KW-1133">Transmembrane helix</keyword>
<proteinExistence type="predicted"/>
<evidence type="ECO:0000256" key="3">
    <source>
        <dbReference type="ARBA" id="ARBA00022989"/>
    </source>
</evidence>
<feature type="transmembrane region" description="Helical" evidence="6">
    <location>
        <begin position="58"/>
        <end position="81"/>
    </location>
</feature>
<gene>
    <name evidence="7" type="primary">SMF1_1</name>
    <name evidence="7" type="ORF">AAF712_002100</name>
</gene>
<feature type="transmembrane region" description="Helical" evidence="6">
    <location>
        <begin position="212"/>
        <end position="236"/>
    </location>
</feature>
<feature type="region of interest" description="Disordered" evidence="5">
    <location>
        <begin position="557"/>
        <end position="587"/>
    </location>
</feature>
<dbReference type="EMBL" id="JBBXMP010000005">
    <property type="protein sequence ID" value="KAL0070879.1"/>
    <property type="molecule type" value="Genomic_DNA"/>
</dbReference>
<dbReference type="InterPro" id="IPR001046">
    <property type="entry name" value="NRAMP_fam"/>
</dbReference>
<evidence type="ECO:0000256" key="4">
    <source>
        <dbReference type="ARBA" id="ARBA00023136"/>
    </source>
</evidence>
<feature type="transmembrane region" description="Helical" evidence="6">
    <location>
        <begin position="355"/>
        <end position="379"/>
    </location>
</feature>
<keyword evidence="2 6" id="KW-0812">Transmembrane</keyword>
<accession>A0ABR3AC40</accession>
<dbReference type="PRINTS" id="PR00447">
    <property type="entry name" value="NATRESASSCMP"/>
</dbReference>
<feature type="transmembrane region" description="Helical" evidence="6">
    <location>
        <begin position="448"/>
        <end position="466"/>
    </location>
</feature>
<comment type="caution">
    <text evidence="7">The sequence shown here is derived from an EMBL/GenBank/DDBJ whole genome shotgun (WGS) entry which is preliminary data.</text>
</comment>
<comment type="subcellular location">
    <subcellularLocation>
        <location evidence="1">Membrane</location>
        <topology evidence="1">Multi-pass membrane protein</topology>
    </subcellularLocation>
</comment>
<dbReference type="NCBIfam" id="NF037982">
    <property type="entry name" value="Nramp_1"/>
    <property type="match status" value="2"/>
</dbReference>
<protein>
    <submittedName>
        <fullName evidence="7">Manganese transporter smf1</fullName>
    </submittedName>
</protein>
<sequence>MAVISHDDMAETDTRAGLSGRTGSGFAGNEGRSRGTPEGNGIKQETWRRRSMANLSKVAYTVFNHFKTHMGVGMVCAVAYFDPGNWGVDLKAGSEYGYRLLFVVLVAGLFAVYFQVLASRLGCVTGLDLASHCRLLLNHSRKSRWLALYPLYVLSEVAIIATDLAELLGSAIALVLLFPKLQLWHGVLITTFDVLVLLAFGDPLGGQPVRWFEWIISGLVLAVLVCICVILGKVNVDWGDAFEGYLPSKYIFPSGALYTSVGILGATVMPHSLFLGSALSTQDRVQTVQPTPEKHTISIFSLKRFSLPRARAYLIHAFQKPPPNSFATSAKRHAERENKSLEFVKQHLYHGIVDVAISLLGFAVLINSSILIISSAVFFPHDSDTSDPAGLFDAYELIKDTVGKGAATLFAVALLAAGQSASIVATVAGQAVSEGFLEWRTSPILRRLITRLLSLVPSMTVAVVMGRSGIDVLLIASQVVLAVVLPFVTLPLLWLTSRKEVMRARSAVARPDGPGSVEGVEALEKDAEGVTMGRVDTLEEGVSTACESSVTIEEKYRVKKDNEEPVTEIPESTNPTPQDELHHEGGGDFPQGKVDNQIQATHVVCEDQVESQPPDRSPYVYFNNGPVGAFIGGVIWLVVVAANAFLIVTLAMGKGEG</sequence>
<feature type="transmembrane region" description="Helical" evidence="6">
    <location>
        <begin position="256"/>
        <end position="276"/>
    </location>
</feature>
<evidence type="ECO:0000313" key="8">
    <source>
        <dbReference type="Proteomes" id="UP001437256"/>
    </source>
</evidence>
<evidence type="ECO:0000256" key="5">
    <source>
        <dbReference type="SAM" id="MobiDB-lite"/>
    </source>
</evidence>
<reference evidence="7 8" key="1">
    <citation type="submission" date="2024-05" db="EMBL/GenBank/DDBJ databases">
        <title>A draft genome resource for the thread blight pathogen Marasmius tenuissimus strain MS-2.</title>
        <authorList>
            <person name="Yulfo-Soto G.E."/>
            <person name="Baruah I.K."/>
            <person name="Amoako-Attah I."/>
            <person name="Bukari Y."/>
            <person name="Meinhardt L.W."/>
            <person name="Bailey B.A."/>
            <person name="Cohen S.P."/>
        </authorList>
    </citation>
    <scope>NUCLEOTIDE SEQUENCE [LARGE SCALE GENOMIC DNA]</scope>
    <source>
        <strain evidence="7 8">MS-2</strain>
    </source>
</reference>
<evidence type="ECO:0000313" key="7">
    <source>
        <dbReference type="EMBL" id="KAL0070879.1"/>
    </source>
</evidence>
<organism evidence="7 8">
    <name type="scientific">Marasmius tenuissimus</name>
    <dbReference type="NCBI Taxonomy" id="585030"/>
    <lineage>
        <taxon>Eukaryota</taxon>
        <taxon>Fungi</taxon>
        <taxon>Dikarya</taxon>
        <taxon>Basidiomycota</taxon>
        <taxon>Agaricomycotina</taxon>
        <taxon>Agaricomycetes</taxon>
        <taxon>Agaricomycetidae</taxon>
        <taxon>Agaricales</taxon>
        <taxon>Marasmiineae</taxon>
        <taxon>Marasmiaceae</taxon>
        <taxon>Marasmius</taxon>
    </lineage>
</organism>
<feature type="transmembrane region" description="Helical" evidence="6">
    <location>
        <begin position="472"/>
        <end position="495"/>
    </location>
</feature>
<evidence type="ECO:0000256" key="2">
    <source>
        <dbReference type="ARBA" id="ARBA00022692"/>
    </source>
</evidence>